<proteinExistence type="predicted"/>
<feature type="domain" description="FAD/NAD(P)-binding" evidence="2">
    <location>
        <begin position="206"/>
        <end position="411"/>
    </location>
</feature>
<dbReference type="Gene3D" id="3.50.50.60">
    <property type="entry name" value="FAD/NAD(P)-binding domain"/>
    <property type="match status" value="2"/>
</dbReference>
<dbReference type="RefSeq" id="XP_031923371.1">
    <property type="nucleotide sequence ID" value="XM_032073288.1"/>
</dbReference>
<dbReference type="AlphaFoldDB" id="A0A5N6ZVJ6"/>
<evidence type="ECO:0000256" key="1">
    <source>
        <dbReference type="ARBA" id="ARBA00023002"/>
    </source>
</evidence>
<dbReference type="PANTHER" id="PTHR43539">
    <property type="entry name" value="FLAVIN-BINDING MONOOXYGENASE-LIKE PROTEIN (AFU_ORTHOLOGUE AFUA_4G09220)"/>
    <property type="match status" value="1"/>
</dbReference>
<evidence type="ECO:0000259" key="2">
    <source>
        <dbReference type="Pfam" id="PF07992"/>
    </source>
</evidence>
<dbReference type="GO" id="GO:0050660">
    <property type="term" value="F:flavin adenine dinucleotide binding"/>
    <property type="evidence" value="ECO:0007669"/>
    <property type="project" value="TreeGrafter"/>
</dbReference>
<dbReference type="Pfam" id="PF07992">
    <property type="entry name" value="Pyr_redox_2"/>
    <property type="match status" value="1"/>
</dbReference>
<dbReference type="OrthoDB" id="74360at2759"/>
<evidence type="ECO:0000313" key="3">
    <source>
        <dbReference type="EMBL" id="KAE8360290.1"/>
    </source>
</evidence>
<evidence type="ECO:0000313" key="4">
    <source>
        <dbReference type="Proteomes" id="UP000326268"/>
    </source>
</evidence>
<dbReference type="InterPro" id="IPR036188">
    <property type="entry name" value="FAD/NAD-bd_sf"/>
</dbReference>
<organism evidence="3 4">
    <name type="scientific">Aspergillus caelatus</name>
    <dbReference type="NCBI Taxonomy" id="61420"/>
    <lineage>
        <taxon>Eukaryota</taxon>
        <taxon>Fungi</taxon>
        <taxon>Dikarya</taxon>
        <taxon>Ascomycota</taxon>
        <taxon>Pezizomycotina</taxon>
        <taxon>Eurotiomycetes</taxon>
        <taxon>Eurotiomycetidae</taxon>
        <taxon>Eurotiales</taxon>
        <taxon>Aspergillaceae</taxon>
        <taxon>Aspergillus</taxon>
        <taxon>Aspergillus subgen. Circumdati</taxon>
    </lineage>
</organism>
<dbReference type="InterPro" id="IPR023753">
    <property type="entry name" value="FAD/NAD-binding_dom"/>
</dbReference>
<reference evidence="3 4" key="1">
    <citation type="submission" date="2019-04" db="EMBL/GenBank/DDBJ databases">
        <title>Friends and foes A comparative genomics studyof 23 Aspergillus species from section Flavi.</title>
        <authorList>
            <consortium name="DOE Joint Genome Institute"/>
            <person name="Kjaerbolling I."/>
            <person name="Vesth T."/>
            <person name="Frisvad J.C."/>
            <person name="Nybo J.L."/>
            <person name="Theobald S."/>
            <person name="Kildgaard S."/>
            <person name="Isbrandt T."/>
            <person name="Kuo A."/>
            <person name="Sato A."/>
            <person name="Lyhne E.K."/>
            <person name="Kogle M.E."/>
            <person name="Wiebenga A."/>
            <person name="Kun R.S."/>
            <person name="Lubbers R.J."/>
            <person name="Makela M.R."/>
            <person name="Barry K."/>
            <person name="Chovatia M."/>
            <person name="Clum A."/>
            <person name="Daum C."/>
            <person name="Haridas S."/>
            <person name="He G."/>
            <person name="LaButti K."/>
            <person name="Lipzen A."/>
            <person name="Mondo S."/>
            <person name="Riley R."/>
            <person name="Salamov A."/>
            <person name="Simmons B.A."/>
            <person name="Magnuson J.K."/>
            <person name="Henrissat B."/>
            <person name="Mortensen U.H."/>
            <person name="Larsen T.O."/>
            <person name="Devries R.P."/>
            <person name="Grigoriev I.V."/>
            <person name="Machida M."/>
            <person name="Baker S.E."/>
            <person name="Andersen M.R."/>
        </authorList>
    </citation>
    <scope>NUCLEOTIDE SEQUENCE [LARGE SCALE GENOMIC DNA]</scope>
    <source>
        <strain evidence="3 4">CBS 763.97</strain>
    </source>
</reference>
<dbReference type="InterPro" id="IPR050982">
    <property type="entry name" value="Auxin_biosynth/cation_transpt"/>
</dbReference>
<protein>
    <recommendedName>
        <fullName evidence="2">FAD/NAD(P)-binding domain-containing protein</fullName>
    </recommendedName>
</protein>
<dbReference type="EMBL" id="ML737781">
    <property type="protein sequence ID" value="KAE8360290.1"/>
    <property type="molecule type" value="Genomic_DNA"/>
</dbReference>
<gene>
    <name evidence="3" type="ORF">BDV27DRAFT_161817</name>
</gene>
<keyword evidence="4" id="KW-1185">Reference proteome</keyword>
<name>A0A5N6ZVJ6_9EURO</name>
<dbReference type="GO" id="GO:0004497">
    <property type="term" value="F:monooxygenase activity"/>
    <property type="evidence" value="ECO:0007669"/>
    <property type="project" value="TreeGrafter"/>
</dbReference>
<sequence length="659" mass="72323">MSSNDFPSSLHHEYPPRADLRQMMAQQPIPTIPPGTIDPDSMAGDEPVKQARAVLDRLNAALADDDPIALESCFFAGQAYWKDQLALTYHLRTFSGPNVIAASLLETKSLREVEEGIAIDGGAVFLPATPTLQFIDCGIIFRTRSPGATCKGKVVLLPVKARHETIEWKIWVLSTFLESLDLQKEDEALLHSPGRQLAGLPIFDTDVFIIGGGNAAVTVAARLKALGVESVMAERNPRPGDNWALRYDCMRFHIPTSFCDLPYMSYEEELRAPHLLTRDELASQVQRYVEAFNLNIITSAQILSTRYDPSAKLWEVQLKTPAGQHTAHSKHLVLATGISSQEPYLPKVADDNLYQGTTLHSAQYRNAKQLAETGAKSVLVIGSANTAFDVLEDCHAAGLRTTMVVRSPTYIVPVDYLCDKHSLGAYDMGVEIADRLFLTLPSYVDAQLARGIMTQFATQEPHRYDALAAAGFPVIDSRNPDMALMHNLLERAGGHYVDVGGTKLLADGRASVKAGVEPIAYTPTGLRFSDGSSADADAVVWCTGFADKNVRDTAIRILGGHSSSNETDNEPTHMLGPHEIADRLDGTWGIDAEGEIRGLWRRQSRLDNLWVAGGYTQQHRWHSRTIALQIKASLEGVLPPAYRDTPNPVRESAHKCTLL</sequence>
<dbReference type="GeneID" id="43657734"/>
<dbReference type="PANTHER" id="PTHR43539:SF68">
    <property type="entry name" value="FLAVIN-BINDING MONOOXYGENASE-LIKE PROTEIN (AFU_ORTHOLOGUE AFUA_4G09220)"/>
    <property type="match status" value="1"/>
</dbReference>
<accession>A0A5N6ZVJ6</accession>
<dbReference type="Proteomes" id="UP000326268">
    <property type="component" value="Unassembled WGS sequence"/>
</dbReference>
<keyword evidence="1" id="KW-0560">Oxidoreductase</keyword>
<dbReference type="SUPFAM" id="SSF51905">
    <property type="entry name" value="FAD/NAD(P)-binding domain"/>
    <property type="match status" value="2"/>
</dbReference>